<dbReference type="EMBL" id="CM055097">
    <property type="protein sequence ID" value="KAJ7551485.1"/>
    <property type="molecule type" value="Genomic_DNA"/>
</dbReference>
<protein>
    <submittedName>
        <fullName evidence="1">Uncharacterized protein</fullName>
    </submittedName>
</protein>
<keyword evidence="2" id="KW-1185">Reference proteome</keyword>
<proteinExistence type="predicted"/>
<comment type="caution">
    <text evidence="1">The sequence shown here is derived from an EMBL/GenBank/DDBJ whole genome shotgun (WGS) entry which is preliminary data.</text>
</comment>
<evidence type="ECO:0000313" key="1">
    <source>
        <dbReference type="EMBL" id="KAJ7551485.1"/>
    </source>
</evidence>
<reference evidence="2" key="1">
    <citation type="journal article" date="2024" name="Proc. Natl. Acad. Sci. U.S.A.">
        <title>Extraordinary preservation of gene collinearity over three hundred million years revealed in homosporous lycophytes.</title>
        <authorList>
            <person name="Li C."/>
            <person name="Wickell D."/>
            <person name="Kuo L.Y."/>
            <person name="Chen X."/>
            <person name="Nie B."/>
            <person name="Liao X."/>
            <person name="Peng D."/>
            <person name="Ji J."/>
            <person name="Jenkins J."/>
            <person name="Williams M."/>
            <person name="Shu S."/>
            <person name="Plott C."/>
            <person name="Barry K."/>
            <person name="Rajasekar S."/>
            <person name="Grimwood J."/>
            <person name="Han X."/>
            <person name="Sun S."/>
            <person name="Hou Z."/>
            <person name="He W."/>
            <person name="Dai G."/>
            <person name="Sun C."/>
            <person name="Schmutz J."/>
            <person name="Leebens-Mack J.H."/>
            <person name="Li F.W."/>
            <person name="Wang L."/>
        </authorList>
    </citation>
    <scope>NUCLEOTIDE SEQUENCE [LARGE SCALE GENOMIC DNA]</scope>
    <source>
        <strain evidence="2">cv. PW_Plant_1</strain>
    </source>
</reference>
<dbReference type="Proteomes" id="UP001162992">
    <property type="component" value="Chromosome 6"/>
</dbReference>
<gene>
    <name evidence="1" type="ORF">O6H91_06G017300</name>
</gene>
<sequence>MVNFGSGSQNGLDPIFSDWDQPHQQQQEQQALGLHEQLRFISMFIVWMSTTVARSLLLILPPQMHSPGLTDMFDSYTNNRPLLSDHDANHGATTRAGCTSTKAISSSSSSGASSSSKGSAMGRALSQALELVNDTPASSRKYGFVRALADKLIRENATHGSQSLKEVNKLALKQGFARTTYLLSQSLEDMKQQQQVDALSWPWRMLKEIPVGIATSPLSAVPYIGNYLGYTRQLPWQNQQQAAATRAAQLAEQEDMAEKLAQELSWMADKLNACSALEDAITQWSKAASLASLSLFANPRAQRSLMKLSVFLCRGMVSGDYEVSTEVTSNLLLLWLPLLCTSINGIEGSIFSGYEKAEAERMLDQAIFMLPESDQEMVLAVWLREFTQSSSDWPNLQACFDNWCQVSRKLDYIVCEDVSER</sequence>
<name>A0ACC2DBB3_DIPCM</name>
<organism evidence="1 2">
    <name type="scientific">Diphasiastrum complanatum</name>
    <name type="common">Issler's clubmoss</name>
    <name type="synonym">Lycopodium complanatum</name>
    <dbReference type="NCBI Taxonomy" id="34168"/>
    <lineage>
        <taxon>Eukaryota</taxon>
        <taxon>Viridiplantae</taxon>
        <taxon>Streptophyta</taxon>
        <taxon>Embryophyta</taxon>
        <taxon>Tracheophyta</taxon>
        <taxon>Lycopodiopsida</taxon>
        <taxon>Lycopodiales</taxon>
        <taxon>Lycopodiaceae</taxon>
        <taxon>Lycopodioideae</taxon>
        <taxon>Diphasiastrum</taxon>
    </lineage>
</organism>
<evidence type="ECO:0000313" key="2">
    <source>
        <dbReference type="Proteomes" id="UP001162992"/>
    </source>
</evidence>
<accession>A0ACC2DBB3</accession>